<gene>
    <name evidence="3" type="ORF">WNY77_16820</name>
</gene>
<evidence type="ECO:0000256" key="2">
    <source>
        <dbReference type="SAM" id="Phobius"/>
    </source>
</evidence>
<evidence type="ECO:0000313" key="3">
    <source>
        <dbReference type="EMBL" id="MEM5499076.1"/>
    </source>
</evidence>
<dbReference type="EMBL" id="JBBMQS010000011">
    <property type="protein sequence ID" value="MEM5499076.1"/>
    <property type="molecule type" value="Genomic_DNA"/>
</dbReference>
<keyword evidence="2" id="KW-0812">Transmembrane</keyword>
<keyword evidence="4" id="KW-1185">Reference proteome</keyword>
<sequence length="203" mass="22769">MPLHQRLLPHKVIHIIRHKDFMITLLYVMAVTLFNVAGNMALASTEIHEHKARDIGKGTPVPKIQLSAFRDPIDGVNIHVEVGNYLLNAPDLVATPADNKVDGVLQGHAHVFVNGIKRQRLYGKDVHIPQTWLKKGVNQVAVSLNSHKHENWMSGDHNIVSSVFLDLSKQNIVLHYFTSQPINPTSQPIESNSEQIKSQHAHH</sequence>
<keyword evidence="2" id="KW-0472">Membrane</keyword>
<dbReference type="Proteomes" id="UP001461163">
    <property type="component" value="Unassembled WGS sequence"/>
</dbReference>
<comment type="caution">
    <text evidence="3">The sequence shown here is derived from an EMBL/GenBank/DDBJ whole genome shotgun (WGS) entry which is preliminary data.</text>
</comment>
<accession>A0ABU9SYX0</accession>
<organism evidence="3 4">
    <name type="scientific">Paraglaciecola mesophila</name>
    <dbReference type="NCBI Taxonomy" id="197222"/>
    <lineage>
        <taxon>Bacteria</taxon>
        <taxon>Pseudomonadati</taxon>
        <taxon>Pseudomonadota</taxon>
        <taxon>Gammaproteobacteria</taxon>
        <taxon>Alteromonadales</taxon>
        <taxon>Alteromonadaceae</taxon>
        <taxon>Paraglaciecola</taxon>
    </lineage>
</organism>
<reference evidence="3 4" key="1">
    <citation type="submission" date="2024-03" db="EMBL/GenBank/DDBJ databases">
        <title>Community enrichment and isolation of bacterial strains for fucoidan degradation.</title>
        <authorList>
            <person name="Sichert A."/>
        </authorList>
    </citation>
    <scope>NUCLEOTIDE SEQUENCE [LARGE SCALE GENOMIC DNA]</scope>
    <source>
        <strain evidence="3 4">AS12</strain>
    </source>
</reference>
<dbReference type="RefSeq" id="WP_342882362.1">
    <property type="nucleotide sequence ID" value="NZ_JBBMQS010000011.1"/>
</dbReference>
<evidence type="ECO:0000313" key="4">
    <source>
        <dbReference type="Proteomes" id="UP001461163"/>
    </source>
</evidence>
<feature type="region of interest" description="Disordered" evidence="1">
    <location>
        <begin position="184"/>
        <end position="203"/>
    </location>
</feature>
<proteinExistence type="predicted"/>
<protein>
    <submittedName>
        <fullName evidence="3">Uncharacterized protein</fullName>
    </submittedName>
</protein>
<evidence type="ECO:0000256" key="1">
    <source>
        <dbReference type="SAM" id="MobiDB-lite"/>
    </source>
</evidence>
<keyword evidence="2" id="KW-1133">Transmembrane helix</keyword>
<feature type="transmembrane region" description="Helical" evidence="2">
    <location>
        <begin position="21"/>
        <end position="42"/>
    </location>
</feature>
<name>A0ABU9SYX0_9ALTE</name>